<evidence type="ECO:0000313" key="6">
    <source>
        <dbReference type="EMBL" id="KHJ56097.1"/>
    </source>
</evidence>
<reference evidence="6 7" key="1">
    <citation type="submission" date="2014-09" db="EMBL/GenBank/DDBJ databases">
        <title>Isolation and characterization of Aurantimonas altamirensis ON-56566 from clinical sample following a dog bite.</title>
        <authorList>
            <person name="Eshaghi A."/>
            <person name="Li A."/>
            <person name="Shahinas D."/>
            <person name="Bahn P."/>
            <person name="Kus J.V."/>
            <person name="Patel S.N."/>
        </authorList>
    </citation>
    <scope>NUCLEOTIDE SEQUENCE [LARGE SCALE GENOMIC DNA]</scope>
    <source>
        <strain evidence="6 7">ON-56566</strain>
    </source>
</reference>
<feature type="domain" description="Thioredoxin" evidence="5">
    <location>
        <begin position="32"/>
        <end position="192"/>
    </location>
</feature>
<evidence type="ECO:0000313" key="7">
    <source>
        <dbReference type="Proteomes" id="UP000030826"/>
    </source>
</evidence>
<gene>
    <name evidence="6" type="ORF">LA66_05710</name>
</gene>
<dbReference type="CDD" id="cd02968">
    <property type="entry name" value="SCO"/>
    <property type="match status" value="1"/>
</dbReference>
<dbReference type="AlphaFoldDB" id="A0A0B1QB12"/>
<dbReference type="InterPro" id="IPR003782">
    <property type="entry name" value="SCO1/SenC"/>
</dbReference>
<protein>
    <recommendedName>
        <fullName evidence="5">Thioredoxin domain-containing protein</fullName>
    </recommendedName>
</protein>
<dbReference type="PROSITE" id="PS51352">
    <property type="entry name" value="THIOREDOXIN_2"/>
    <property type="match status" value="1"/>
</dbReference>
<keyword evidence="3" id="KW-0479">Metal-binding</keyword>
<comment type="caution">
    <text evidence="6">The sequence shown here is derived from an EMBL/GenBank/DDBJ whole genome shotgun (WGS) entry which is preliminary data.</text>
</comment>
<dbReference type="EMBL" id="JRFJ01000001">
    <property type="protein sequence ID" value="KHJ56097.1"/>
    <property type="molecule type" value="Genomic_DNA"/>
</dbReference>
<name>A0A0B1QB12_9HYPH</name>
<evidence type="ECO:0000256" key="3">
    <source>
        <dbReference type="PIRSR" id="PIRSR603782-1"/>
    </source>
</evidence>
<dbReference type="SUPFAM" id="SSF52833">
    <property type="entry name" value="Thioredoxin-like"/>
    <property type="match status" value="1"/>
</dbReference>
<dbReference type="InterPro" id="IPR013766">
    <property type="entry name" value="Thioredoxin_domain"/>
</dbReference>
<dbReference type="PANTHER" id="PTHR12151">
    <property type="entry name" value="ELECTRON TRANSPORT PROTIN SCO1/SENC FAMILY MEMBER"/>
    <property type="match status" value="1"/>
</dbReference>
<evidence type="ECO:0000259" key="5">
    <source>
        <dbReference type="PROSITE" id="PS51352"/>
    </source>
</evidence>
<dbReference type="OrthoDB" id="9790194at2"/>
<organism evidence="6 7">
    <name type="scientific">Aureimonas altamirensis</name>
    <dbReference type="NCBI Taxonomy" id="370622"/>
    <lineage>
        <taxon>Bacteria</taxon>
        <taxon>Pseudomonadati</taxon>
        <taxon>Pseudomonadota</taxon>
        <taxon>Alphaproteobacteria</taxon>
        <taxon>Hyphomicrobiales</taxon>
        <taxon>Aurantimonadaceae</taxon>
        <taxon>Aureimonas</taxon>
    </lineage>
</organism>
<feature type="disulfide bond" description="Redox-active" evidence="4">
    <location>
        <begin position="70"/>
        <end position="74"/>
    </location>
</feature>
<dbReference type="Proteomes" id="UP000030826">
    <property type="component" value="Unassembled WGS sequence"/>
</dbReference>
<proteinExistence type="inferred from homology"/>
<evidence type="ECO:0000256" key="2">
    <source>
        <dbReference type="ARBA" id="ARBA00023008"/>
    </source>
</evidence>
<dbReference type="STRING" id="370622.LA66_05710"/>
<dbReference type="InterPro" id="IPR036249">
    <property type="entry name" value="Thioredoxin-like_sf"/>
</dbReference>
<dbReference type="RefSeq" id="WP_039189467.1">
    <property type="nucleotide sequence ID" value="NZ_JRFJ01000001.1"/>
</dbReference>
<evidence type="ECO:0000256" key="4">
    <source>
        <dbReference type="PIRSR" id="PIRSR603782-2"/>
    </source>
</evidence>
<feature type="binding site" evidence="3">
    <location>
        <position position="157"/>
    </location>
    <ligand>
        <name>Cu cation</name>
        <dbReference type="ChEBI" id="CHEBI:23378"/>
    </ligand>
</feature>
<evidence type="ECO:0000256" key="1">
    <source>
        <dbReference type="ARBA" id="ARBA00010996"/>
    </source>
</evidence>
<keyword evidence="4" id="KW-1015">Disulfide bond</keyword>
<dbReference type="Pfam" id="PF02630">
    <property type="entry name" value="SCO1-SenC"/>
    <property type="match status" value="1"/>
</dbReference>
<feature type="binding site" evidence="3">
    <location>
        <position position="70"/>
    </location>
    <ligand>
        <name>Cu cation</name>
        <dbReference type="ChEBI" id="CHEBI:23378"/>
    </ligand>
</feature>
<comment type="similarity">
    <text evidence="1">Belongs to the SCO1/2 family.</text>
</comment>
<sequence length="205" mass="22190">MTTRSNRLLTIGGLATLMAFLIGVLAYTAIARPSGRPDAPFQLTSTRGETVNQSIFKGRPSLVYFGYTHCPEVCPTTLYEMSGWLQQLGAEGAPLQALFFTIDPERDTPEVLGPYVGAFSDRITGITGDKAETRKVLDAWLVTASEKRSGDDYSMSHSMSVFLVGADGRLKGMLPYQVTMDDAVARIRDLLLSDGASGRASRSPT</sequence>
<dbReference type="Gene3D" id="3.40.30.10">
    <property type="entry name" value="Glutaredoxin"/>
    <property type="match status" value="1"/>
</dbReference>
<dbReference type="PANTHER" id="PTHR12151:SF25">
    <property type="entry name" value="LINALOOL DEHYDRATASE_ISOMERASE DOMAIN-CONTAINING PROTEIN"/>
    <property type="match status" value="1"/>
</dbReference>
<dbReference type="GO" id="GO:0046872">
    <property type="term" value="F:metal ion binding"/>
    <property type="evidence" value="ECO:0007669"/>
    <property type="project" value="UniProtKB-KW"/>
</dbReference>
<accession>A0A0B1QB12</accession>
<feature type="binding site" evidence="3">
    <location>
        <position position="74"/>
    </location>
    <ligand>
        <name>Cu cation</name>
        <dbReference type="ChEBI" id="CHEBI:23378"/>
    </ligand>
</feature>
<keyword evidence="2 3" id="KW-0186">Copper</keyword>